<dbReference type="OrthoDB" id="5826661at2759"/>
<organism evidence="3 4">
    <name type="scientific">Steinernema carpocapsae</name>
    <name type="common">Entomopathogenic nematode</name>
    <dbReference type="NCBI Taxonomy" id="34508"/>
    <lineage>
        <taxon>Eukaryota</taxon>
        <taxon>Metazoa</taxon>
        <taxon>Ecdysozoa</taxon>
        <taxon>Nematoda</taxon>
        <taxon>Chromadorea</taxon>
        <taxon>Rhabditida</taxon>
        <taxon>Tylenchina</taxon>
        <taxon>Panagrolaimomorpha</taxon>
        <taxon>Strongyloidoidea</taxon>
        <taxon>Steinernematidae</taxon>
        <taxon>Steinernema</taxon>
    </lineage>
</organism>
<keyword evidence="4" id="KW-1185">Reference proteome</keyword>
<dbReference type="SUPFAM" id="SSF56436">
    <property type="entry name" value="C-type lectin-like"/>
    <property type="match status" value="1"/>
</dbReference>
<evidence type="ECO:0000259" key="2">
    <source>
        <dbReference type="PROSITE" id="PS50041"/>
    </source>
</evidence>
<dbReference type="Gene3D" id="3.10.100.10">
    <property type="entry name" value="Mannose-Binding Protein A, subunit A"/>
    <property type="match status" value="1"/>
</dbReference>
<dbReference type="Proteomes" id="UP000298663">
    <property type="component" value="Unassembled WGS sequence"/>
</dbReference>
<reference evidence="3 4" key="2">
    <citation type="journal article" date="2019" name="G3 (Bethesda)">
        <title>Hybrid Assembly of the Genome of the Entomopathogenic Nematode Steinernema carpocapsae Identifies the X-Chromosome.</title>
        <authorList>
            <person name="Serra L."/>
            <person name="Macchietto M."/>
            <person name="Macias-Munoz A."/>
            <person name="McGill C.J."/>
            <person name="Rodriguez I.M."/>
            <person name="Rodriguez B."/>
            <person name="Murad R."/>
            <person name="Mortazavi A."/>
        </authorList>
    </citation>
    <scope>NUCLEOTIDE SEQUENCE [LARGE SCALE GENOMIC DNA]</scope>
    <source>
        <strain evidence="3 4">ALL</strain>
    </source>
</reference>
<dbReference type="InterPro" id="IPR016187">
    <property type="entry name" value="CTDL_fold"/>
</dbReference>
<reference evidence="3 4" key="1">
    <citation type="journal article" date="2015" name="Genome Biol.">
        <title>Comparative genomics of Steinernema reveals deeply conserved gene regulatory networks.</title>
        <authorList>
            <person name="Dillman A.R."/>
            <person name="Macchietto M."/>
            <person name="Porter C.F."/>
            <person name="Rogers A."/>
            <person name="Williams B."/>
            <person name="Antoshechkin I."/>
            <person name="Lee M.M."/>
            <person name="Goodwin Z."/>
            <person name="Lu X."/>
            <person name="Lewis E.E."/>
            <person name="Goodrich-Blair H."/>
            <person name="Stock S.P."/>
            <person name="Adams B.J."/>
            <person name="Sternberg P.W."/>
            <person name="Mortazavi A."/>
        </authorList>
    </citation>
    <scope>NUCLEOTIDE SEQUENCE [LARGE SCALE GENOMIC DNA]</scope>
    <source>
        <strain evidence="3 4">ALL</strain>
    </source>
</reference>
<dbReference type="Pfam" id="PF00059">
    <property type="entry name" value="Lectin_C"/>
    <property type="match status" value="1"/>
</dbReference>
<dbReference type="PANTHER" id="PTHR22803">
    <property type="entry name" value="MANNOSE, PHOSPHOLIPASE, LECTIN RECEPTOR RELATED"/>
    <property type="match status" value="1"/>
</dbReference>
<feature type="domain" description="C-type lectin" evidence="2">
    <location>
        <begin position="29"/>
        <end position="140"/>
    </location>
</feature>
<proteinExistence type="predicted"/>
<dbReference type="SMART" id="SM00034">
    <property type="entry name" value="CLECT"/>
    <property type="match status" value="1"/>
</dbReference>
<dbReference type="EMBL" id="AZBU02000004">
    <property type="protein sequence ID" value="TKR83294.1"/>
    <property type="molecule type" value="Genomic_DNA"/>
</dbReference>
<keyword evidence="1" id="KW-0732">Signal</keyword>
<evidence type="ECO:0000313" key="3">
    <source>
        <dbReference type="EMBL" id="TKR83294.1"/>
    </source>
</evidence>
<evidence type="ECO:0000256" key="1">
    <source>
        <dbReference type="SAM" id="SignalP"/>
    </source>
</evidence>
<gene>
    <name evidence="3" type="ORF">L596_016914</name>
</gene>
<accession>A0A4U5NKK1</accession>
<protein>
    <recommendedName>
        <fullName evidence="2">C-type lectin domain-containing protein</fullName>
    </recommendedName>
</protein>
<dbReference type="InterPro" id="IPR001304">
    <property type="entry name" value="C-type_lectin-like"/>
</dbReference>
<name>A0A4U5NKK1_STECR</name>
<comment type="caution">
    <text evidence="3">The sequence shown here is derived from an EMBL/GenBank/DDBJ whole genome shotgun (WGS) entry which is preliminary data.</text>
</comment>
<sequence length="160" mass="17497">MFVQACFMAALASLALSDPCPPGSFSDFFSQKCFHVVSLNTTFQKAQSVCANFGANLASIHNKYDNAFVEENVSGDFWLGASDKNDNDVWRWADGSKLDYSNWAASQPSHNAEDDCLLVDKMSGLWTAKPCSRMAFFVCETAANNITPCPSPKPIKCLST</sequence>
<evidence type="ECO:0000313" key="4">
    <source>
        <dbReference type="Proteomes" id="UP000298663"/>
    </source>
</evidence>
<dbReference type="STRING" id="34508.A0A4U5NKK1"/>
<dbReference type="InterPro" id="IPR016186">
    <property type="entry name" value="C-type_lectin-like/link_sf"/>
</dbReference>
<dbReference type="InterPro" id="IPR050111">
    <property type="entry name" value="C-type_lectin/snaclec_domain"/>
</dbReference>
<dbReference type="CDD" id="cd00037">
    <property type="entry name" value="CLECT"/>
    <property type="match status" value="1"/>
</dbReference>
<dbReference type="AlphaFoldDB" id="A0A4U5NKK1"/>
<dbReference type="PROSITE" id="PS50041">
    <property type="entry name" value="C_TYPE_LECTIN_2"/>
    <property type="match status" value="1"/>
</dbReference>
<feature type="signal peptide" evidence="1">
    <location>
        <begin position="1"/>
        <end position="17"/>
    </location>
</feature>
<feature type="chain" id="PRO_5020677067" description="C-type lectin domain-containing protein" evidence="1">
    <location>
        <begin position="18"/>
        <end position="160"/>
    </location>
</feature>